<organism evidence="1 2">
    <name type="scientific">Lentilactobacillus parafarraginis DSM 18390 = JCM 14109</name>
    <dbReference type="NCBI Taxonomy" id="1423786"/>
    <lineage>
        <taxon>Bacteria</taxon>
        <taxon>Bacillati</taxon>
        <taxon>Bacillota</taxon>
        <taxon>Bacilli</taxon>
        <taxon>Lactobacillales</taxon>
        <taxon>Lactobacillaceae</taxon>
        <taxon>Lentilactobacillus</taxon>
    </lineage>
</organism>
<reference evidence="1 2" key="1">
    <citation type="journal article" date="2015" name="Genome Announc.">
        <title>Expanding the biotechnology potential of lactobacilli through comparative genomics of 213 strains and associated genera.</title>
        <authorList>
            <person name="Sun Z."/>
            <person name="Harris H.M."/>
            <person name="McCann A."/>
            <person name="Guo C."/>
            <person name="Argimon S."/>
            <person name="Zhang W."/>
            <person name="Yang X."/>
            <person name="Jeffery I.B."/>
            <person name="Cooney J.C."/>
            <person name="Kagawa T.F."/>
            <person name="Liu W."/>
            <person name="Song Y."/>
            <person name="Salvetti E."/>
            <person name="Wrobel A."/>
            <person name="Rasinkangas P."/>
            <person name="Parkhill J."/>
            <person name="Rea M.C."/>
            <person name="O'Sullivan O."/>
            <person name="Ritari J."/>
            <person name="Douillard F.P."/>
            <person name="Paul Ross R."/>
            <person name="Yang R."/>
            <person name="Briner A.E."/>
            <person name="Felis G.E."/>
            <person name="de Vos W.M."/>
            <person name="Barrangou R."/>
            <person name="Klaenhammer T.R."/>
            <person name="Caufield P.W."/>
            <person name="Cui Y."/>
            <person name="Zhang H."/>
            <person name="O'Toole P.W."/>
        </authorList>
    </citation>
    <scope>NUCLEOTIDE SEQUENCE [LARGE SCALE GENOMIC DNA]</scope>
    <source>
        <strain evidence="1 2">DSM 18390</strain>
    </source>
</reference>
<dbReference type="CDD" id="cd10912">
    <property type="entry name" value="PIN_YacP-like"/>
    <property type="match status" value="1"/>
</dbReference>
<name>A0A0R1YSF4_9LACO</name>
<dbReference type="EMBL" id="AZFZ01000005">
    <property type="protein sequence ID" value="KRM45197.1"/>
    <property type="molecule type" value="Genomic_DNA"/>
</dbReference>
<dbReference type="PANTHER" id="PTHR34547">
    <property type="entry name" value="YACP-LIKE NYN DOMAIN PROTEIN"/>
    <property type="match status" value="1"/>
</dbReference>
<dbReference type="PANTHER" id="PTHR34547:SF1">
    <property type="entry name" value="YACP-LIKE NYN DOMAIN PROTEIN"/>
    <property type="match status" value="1"/>
</dbReference>
<evidence type="ECO:0000313" key="1">
    <source>
        <dbReference type="EMBL" id="KRM45197.1"/>
    </source>
</evidence>
<dbReference type="Proteomes" id="UP000051010">
    <property type="component" value="Unassembled WGS sequence"/>
</dbReference>
<protein>
    <recommendedName>
        <fullName evidence="3">NYN domain-containing protein</fullName>
    </recommendedName>
</protein>
<accession>A0A0R1YSF4</accession>
<comment type="caution">
    <text evidence="1">The sequence shown here is derived from an EMBL/GenBank/DDBJ whole genome shotgun (WGS) entry which is preliminary data.</text>
</comment>
<dbReference type="AlphaFoldDB" id="A0A0R1YSF4"/>
<dbReference type="PATRIC" id="fig|1423786.4.peg.2196"/>
<dbReference type="Pfam" id="PF05991">
    <property type="entry name" value="NYN_YacP"/>
    <property type="match status" value="1"/>
</dbReference>
<dbReference type="RefSeq" id="WP_056979991.1">
    <property type="nucleotide sequence ID" value="NZ_AZFZ01000005.1"/>
</dbReference>
<evidence type="ECO:0008006" key="3">
    <source>
        <dbReference type="Google" id="ProtNLM"/>
    </source>
</evidence>
<gene>
    <name evidence="1" type="ORF">FD47_GL002090</name>
</gene>
<dbReference type="InterPro" id="IPR010298">
    <property type="entry name" value="YacP-like"/>
</dbReference>
<proteinExistence type="predicted"/>
<evidence type="ECO:0000313" key="2">
    <source>
        <dbReference type="Proteomes" id="UP000051010"/>
    </source>
</evidence>
<sequence length="180" mass="20862">MKENLLIVDAYNMIGNWPHLNKLKQAGRLADARDELLAELSEYKKYRDVNMIVVFDAMYVPGNSKSFRKFDMEIVWTSKDQTADSYIEALSRQKQDRFTQVIVATSDQAEQWTIFSAGALRIPARELLGDVKRAKQEVALEARKMTDKSHAIRQTPWDPKQLLALEKLRDHLMNHKPDDQ</sequence>